<sequence>MSHGEQQTLKAWLYHQPRPGSPVCGRRSSRELPCSPNKAFFVPLSGAVRGGNLHTIASYFVCTSVPGVLEKAEIIPWRRRRRRRRDVKERRCVDGPQEEFPAELM</sequence>
<evidence type="ECO:0000313" key="2">
    <source>
        <dbReference type="Proteomes" id="UP000319801"/>
    </source>
</evidence>
<accession>A0A556TZC1</accession>
<dbReference type="AlphaFoldDB" id="A0A556TZC1"/>
<organism evidence="1 2">
    <name type="scientific">Bagarius yarrelli</name>
    <name type="common">Goonch</name>
    <name type="synonym">Bagrus yarrelli</name>
    <dbReference type="NCBI Taxonomy" id="175774"/>
    <lineage>
        <taxon>Eukaryota</taxon>
        <taxon>Metazoa</taxon>
        <taxon>Chordata</taxon>
        <taxon>Craniata</taxon>
        <taxon>Vertebrata</taxon>
        <taxon>Euteleostomi</taxon>
        <taxon>Actinopterygii</taxon>
        <taxon>Neopterygii</taxon>
        <taxon>Teleostei</taxon>
        <taxon>Ostariophysi</taxon>
        <taxon>Siluriformes</taxon>
        <taxon>Sisoridae</taxon>
        <taxon>Sisorinae</taxon>
        <taxon>Bagarius</taxon>
    </lineage>
</organism>
<dbReference type="EMBL" id="VCAZ01000032">
    <property type="protein sequence ID" value="TSL47548.1"/>
    <property type="molecule type" value="Genomic_DNA"/>
</dbReference>
<gene>
    <name evidence="1" type="ORF">Baya_7129</name>
</gene>
<keyword evidence="2" id="KW-1185">Reference proteome</keyword>
<dbReference type="Proteomes" id="UP000319801">
    <property type="component" value="Unassembled WGS sequence"/>
</dbReference>
<comment type="caution">
    <text evidence="1">The sequence shown here is derived from an EMBL/GenBank/DDBJ whole genome shotgun (WGS) entry which is preliminary data.</text>
</comment>
<reference evidence="1 2" key="1">
    <citation type="journal article" date="2019" name="Genome Biol. Evol.">
        <title>Whole-Genome Sequencing of the Giant Devil Catfish, Bagarius yarrelli.</title>
        <authorList>
            <person name="Jiang W."/>
            <person name="Lv Y."/>
            <person name="Cheng L."/>
            <person name="Yang K."/>
            <person name="Chao B."/>
            <person name="Wang X."/>
            <person name="Li Y."/>
            <person name="Pan X."/>
            <person name="You X."/>
            <person name="Zhang Y."/>
            <person name="Yang J."/>
            <person name="Li J."/>
            <person name="Zhang X."/>
            <person name="Liu S."/>
            <person name="Sun C."/>
            <person name="Yang J."/>
            <person name="Shi Q."/>
        </authorList>
    </citation>
    <scope>NUCLEOTIDE SEQUENCE [LARGE SCALE GENOMIC DNA]</scope>
    <source>
        <strain evidence="1">JWS20170419001</strain>
        <tissue evidence="1">Muscle</tissue>
    </source>
</reference>
<evidence type="ECO:0000313" key="1">
    <source>
        <dbReference type="EMBL" id="TSL47548.1"/>
    </source>
</evidence>
<name>A0A556TZC1_BAGYA</name>
<proteinExistence type="predicted"/>
<protein>
    <submittedName>
        <fullName evidence="1">Uncharacterized protein</fullName>
    </submittedName>
</protein>